<keyword evidence="5" id="KW-0819">tRNA processing</keyword>
<comment type="similarity">
    <text evidence="2 11">Belongs to the tRNA nucleotidyltransferase/poly(A) polymerase family.</text>
</comment>
<sequence length="499" mass="56203">MLELAQILKEVMPQAHYVGGIVRSSLLRRPSSDIDITLPAADVPAAAKALGRRLKAAVFEMDAELGVWRVVTHKEKIQIDLTAYQGKDLKADLLRRDFTFNALAYPVAALPQIVITPRKNETAHILLKKIRRKEIVDFSHGLDDLAAKVIDRNHPHVFKDDPLRMLRAFRSAAELGFTISKRTLLQIKKDHALIVRSAGERVHEELDRLFATSKAYENLRVMDQCGLLTALFPELEAQRTCAEVYYGKGGVLKHTLAVFQRMEYLLDHLAKAFPKYAKKLAPYARNKPLYKMAALLHDIAKPATAKVMGDRLRFFYHEEQGAKMAKTVLERLHYSRADMRLICAMIGEHLRPSNLASNDVITDRGAYHFFRDLGEAALPMLLLCWADYASYVTDAQLRRIMPKSALPMMTIAQAQKTANIGKTLRHMQVLSLLFKKFFDTPKKIAPARLITGRDVMDALSLPPSPKIGAILEAVSLAQVEGKVRSKEDALAFIRQLPIK</sequence>
<dbReference type="PROSITE" id="PS51831">
    <property type="entry name" value="HD"/>
    <property type="match status" value="1"/>
</dbReference>
<evidence type="ECO:0000256" key="5">
    <source>
        <dbReference type="ARBA" id="ARBA00022694"/>
    </source>
</evidence>
<keyword evidence="14" id="KW-1185">Reference proteome</keyword>
<keyword evidence="8" id="KW-0547">Nucleotide-binding</keyword>
<evidence type="ECO:0000256" key="7">
    <source>
        <dbReference type="ARBA" id="ARBA00022723"/>
    </source>
</evidence>
<dbReference type="SUPFAM" id="SSF81301">
    <property type="entry name" value="Nucleotidyltransferase"/>
    <property type="match status" value="1"/>
</dbReference>
<evidence type="ECO:0000259" key="12">
    <source>
        <dbReference type="PROSITE" id="PS51831"/>
    </source>
</evidence>
<dbReference type="InterPro" id="IPR050124">
    <property type="entry name" value="tRNA_CCA-adding_enzyme"/>
</dbReference>
<comment type="cofactor">
    <cofactor evidence="1">
        <name>Mg(2+)</name>
        <dbReference type="ChEBI" id="CHEBI:18420"/>
    </cofactor>
</comment>
<dbReference type="Pfam" id="PF01966">
    <property type="entry name" value="HD"/>
    <property type="match status" value="1"/>
</dbReference>
<dbReference type="CDD" id="cd00077">
    <property type="entry name" value="HDc"/>
    <property type="match status" value="1"/>
</dbReference>
<dbReference type="PANTHER" id="PTHR47545">
    <property type="entry name" value="MULTIFUNCTIONAL CCA PROTEIN"/>
    <property type="match status" value="1"/>
</dbReference>
<proteinExistence type="inferred from homology"/>
<keyword evidence="10 11" id="KW-0694">RNA-binding</keyword>
<dbReference type="GO" id="GO:0000049">
    <property type="term" value="F:tRNA binding"/>
    <property type="evidence" value="ECO:0007669"/>
    <property type="project" value="UniProtKB-KW"/>
</dbReference>
<dbReference type="GO" id="GO:0046872">
    <property type="term" value="F:metal ion binding"/>
    <property type="evidence" value="ECO:0007669"/>
    <property type="project" value="UniProtKB-KW"/>
</dbReference>
<dbReference type="Proteomes" id="UP000196368">
    <property type="component" value="Unassembled WGS sequence"/>
</dbReference>
<dbReference type="Pfam" id="PF01743">
    <property type="entry name" value="PolyA_pol"/>
    <property type="match status" value="1"/>
</dbReference>
<dbReference type="InterPro" id="IPR006674">
    <property type="entry name" value="HD_domain"/>
</dbReference>
<evidence type="ECO:0000256" key="3">
    <source>
        <dbReference type="ARBA" id="ARBA00022555"/>
    </source>
</evidence>
<dbReference type="GO" id="GO:0008033">
    <property type="term" value="P:tRNA processing"/>
    <property type="evidence" value="ECO:0007669"/>
    <property type="project" value="UniProtKB-KW"/>
</dbReference>
<name>A0A1Y4DHW1_9BACT</name>
<dbReference type="OrthoDB" id="9805698at2"/>
<evidence type="ECO:0000256" key="4">
    <source>
        <dbReference type="ARBA" id="ARBA00022679"/>
    </source>
</evidence>
<dbReference type="Pfam" id="PF12627">
    <property type="entry name" value="PolyA_pol_RNAbd"/>
    <property type="match status" value="1"/>
</dbReference>
<evidence type="ECO:0000256" key="8">
    <source>
        <dbReference type="ARBA" id="ARBA00022741"/>
    </source>
</evidence>
<dbReference type="Gene3D" id="3.30.460.10">
    <property type="entry name" value="Beta Polymerase, domain 2"/>
    <property type="match status" value="1"/>
</dbReference>
<dbReference type="GO" id="GO:0016779">
    <property type="term" value="F:nucleotidyltransferase activity"/>
    <property type="evidence" value="ECO:0007669"/>
    <property type="project" value="UniProtKB-KW"/>
</dbReference>
<dbReference type="NCBIfam" id="TIGR00277">
    <property type="entry name" value="HDIG"/>
    <property type="match status" value="1"/>
</dbReference>
<gene>
    <name evidence="13" type="ORF">B5F75_04870</name>
</gene>
<dbReference type="PANTHER" id="PTHR47545:SF2">
    <property type="entry name" value="CC-ADDING TRNA NUCLEOTIDYLTRANSFERASE"/>
    <property type="match status" value="1"/>
</dbReference>
<evidence type="ECO:0000256" key="2">
    <source>
        <dbReference type="ARBA" id="ARBA00007265"/>
    </source>
</evidence>
<organism evidence="13 14">
    <name type="scientific">Candidatus Avelusimicrobium gallicola</name>
    <dbReference type="NCBI Taxonomy" id="2562704"/>
    <lineage>
        <taxon>Bacteria</taxon>
        <taxon>Pseudomonadati</taxon>
        <taxon>Elusimicrobiota</taxon>
        <taxon>Elusimicrobia</taxon>
        <taxon>Elusimicrobiales</taxon>
        <taxon>Elusimicrobiaceae</taxon>
        <taxon>Candidatus Avelusimicrobium</taxon>
    </lineage>
</organism>
<dbReference type="AlphaFoldDB" id="A0A1Y4DHW1"/>
<reference evidence="14" key="1">
    <citation type="submission" date="2017-04" db="EMBL/GenBank/DDBJ databases">
        <title>Function of individual gut microbiota members based on whole genome sequencing of pure cultures obtained from chicken caecum.</title>
        <authorList>
            <person name="Medvecky M."/>
            <person name="Cejkova D."/>
            <person name="Polansky O."/>
            <person name="Karasova D."/>
            <person name="Kubasova T."/>
            <person name="Cizek A."/>
            <person name="Rychlik I."/>
        </authorList>
    </citation>
    <scope>NUCLEOTIDE SEQUENCE [LARGE SCALE GENOMIC DNA]</scope>
    <source>
        <strain evidence="14">An273</strain>
    </source>
</reference>
<evidence type="ECO:0000256" key="1">
    <source>
        <dbReference type="ARBA" id="ARBA00001946"/>
    </source>
</evidence>
<dbReference type="InterPro" id="IPR043519">
    <property type="entry name" value="NT_sf"/>
</dbReference>
<keyword evidence="9" id="KW-0460">Magnesium</keyword>
<keyword evidence="4 11" id="KW-0808">Transferase</keyword>
<dbReference type="InterPro" id="IPR032828">
    <property type="entry name" value="PolyA_RNA-bd"/>
</dbReference>
<keyword evidence="3" id="KW-0820">tRNA-binding</keyword>
<dbReference type="GO" id="GO:0000166">
    <property type="term" value="F:nucleotide binding"/>
    <property type="evidence" value="ECO:0007669"/>
    <property type="project" value="UniProtKB-KW"/>
</dbReference>
<dbReference type="SUPFAM" id="SSF81891">
    <property type="entry name" value="Poly A polymerase C-terminal region-like"/>
    <property type="match status" value="1"/>
</dbReference>
<dbReference type="Gene3D" id="1.10.3090.10">
    <property type="entry name" value="cca-adding enzyme, domain 2"/>
    <property type="match status" value="1"/>
</dbReference>
<dbReference type="EMBL" id="NFJD01000003">
    <property type="protein sequence ID" value="OUO56528.1"/>
    <property type="molecule type" value="Genomic_DNA"/>
</dbReference>
<evidence type="ECO:0000256" key="10">
    <source>
        <dbReference type="ARBA" id="ARBA00022884"/>
    </source>
</evidence>
<keyword evidence="6" id="KW-0548">Nucleotidyltransferase</keyword>
<keyword evidence="7" id="KW-0479">Metal-binding</keyword>
<comment type="caution">
    <text evidence="13">The sequence shown here is derived from an EMBL/GenBank/DDBJ whole genome shotgun (WGS) entry which is preliminary data.</text>
</comment>
<dbReference type="InterPro" id="IPR006675">
    <property type="entry name" value="HDIG_dom"/>
</dbReference>
<evidence type="ECO:0000313" key="14">
    <source>
        <dbReference type="Proteomes" id="UP000196368"/>
    </source>
</evidence>
<dbReference type="InterPro" id="IPR002646">
    <property type="entry name" value="PolA_pol_head_dom"/>
</dbReference>
<evidence type="ECO:0000256" key="9">
    <source>
        <dbReference type="ARBA" id="ARBA00022842"/>
    </source>
</evidence>
<accession>A0A1Y4DHW1</accession>
<dbReference type="RefSeq" id="WP_087288536.1">
    <property type="nucleotide sequence ID" value="NZ_NFJD01000003.1"/>
</dbReference>
<evidence type="ECO:0000256" key="11">
    <source>
        <dbReference type="RuleBase" id="RU003953"/>
    </source>
</evidence>
<evidence type="ECO:0000313" key="13">
    <source>
        <dbReference type="EMBL" id="OUO56528.1"/>
    </source>
</evidence>
<evidence type="ECO:0000256" key="6">
    <source>
        <dbReference type="ARBA" id="ARBA00022695"/>
    </source>
</evidence>
<dbReference type="InterPro" id="IPR003607">
    <property type="entry name" value="HD/PDEase_dom"/>
</dbReference>
<feature type="domain" description="HD" evidence="12">
    <location>
        <begin position="251"/>
        <end position="392"/>
    </location>
</feature>
<protein>
    <recommendedName>
        <fullName evidence="12">HD domain-containing protein</fullName>
    </recommendedName>
</protein>